<dbReference type="InterPro" id="IPR001138">
    <property type="entry name" value="Zn2Cys6_DnaBD"/>
</dbReference>
<dbReference type="GO" id="GO:0008270">
    <property type="term" value="F:zinc ion binding"/>
    <property type="evidence" value="ECO:0007669"/>
    <property type="project" value="InterPro"/>
</dbReference>
<sequence length="137" mass="15824">MEHGGSDNERREVPSALVRRACDQCRLRKIRCDKRTPCSNCRSSDIICRSTGEGQKPSEPRRRVLISNQYTKLERVSLRPFASEVNPLAAVIYYTELCKDQGPFVSSQSYSRGARFQRWLRGQLISYCPWGLRERVP</sequence>
<feature type="domain" description="Zn(2)-C6 fungal-type" evidence="5">
    <location>
        <begin position="21"/>
        <end position="50"/>
    </location>
</feature>
<keyword evidence="1" id="KW-0805">Transcription regulation</keyword>
<accession>A0AAI9TDR7</accession>
<comment type="caution">
    <text evidence="6">The sequence shown here is derived from an EMBL/GenBank/DDBJ whole genome shotgun (WGS) entry which is preliminary data.</text>
</comment>
<dbReference type="PROSITE" id="PS50048">
    <property type="entry name" value="ZN2_CY6_FUNGAL_2"/>
    <property type="match status" value="1"/>
</dbReference>
<dbReference type="PANTHER" id="PTHR46910">
    <property type="entry name" value="TRANSCRIPTION FACTOR PDR1"/>
    <property type="match status" value="1"/>
</dbReference>
<reference evidence="6" key="1">
    <citation type="submission" date="2015-06" db="EMBL/GenBank/DDBJ databases">
        <authorList>
            <person name="Nguyen H."/>
        </authorList>
    </citation>
    <scope>NUCLEOTIDE SEQUENCE</scope>
    <source>
        <strain evidence="6">DAOM 180753</strain>
    </source>
</reference>
<evidence type="ECO:0000313" key="7">
    <source>
        <dbReference type="Proteomes" id="UP001227192"/>
    </source>
</evidence>
<keyword evidence="3" id="KW-0804">Transcription</keyword>
<protein>
    <recommendedName>
        <fullName evidence="5">Zn(2)-C6 fungal-type domain-containing protein</fullName>
    </recommendedName>
</protein>
<dbReference type="EMBL" id="LACB01000265">
    <property type="protein sequence ID" value="KAJ9485455.1"/>
    <property type="molecule type" value="Genomic_DNA"/>
</dbReference>
<proteinExistence type="predicted"/>
<dbReference type="SMART" id="SM00066">
    <property type="entry name" value="GAL4"/>
    <property type="match status" value="1"/>
</dbReference>
<dbReference type="Pfam" id="PF00172">
    <property type="entry name" value="Zn_clus"/>
    <property type="match status" value="1"/>
</dbReference>
<keyword evidence="2" id="KW-0238">DNA-binding</keyword>
<keyword evidence="7" id="KW-1185">Reference proteome</keyword>
<dbReference type="InterPro" id="IPR050987">
    <property type="entry name" value="AtrR-like"/>
</dbReference>
<dbReference type="SUPFAM" id="SSF57701">
    <property type="entry name" value="Zn2/Cys6 DNA-binding domain"/>
    <property type="match status" value="1"/>
</dbReference>
<dbReference type="PANTHER" id="PTHR46910:SF5">
    <property type="entry name" value="ZN(II)2CYS6 TRANSCRIPTION FACTOR (EUROFUNG)"/>
    <property type="match status" value="1"/>
</dbReference>
<dbReference type="AlphaFoldDB" id="A0AAI9TDR7"/>
<name>A0AAI9TDR7_PENTH</name>
<evidence type="ECO:0000256" key="4">
    <source>
        <dbReference type="ARBA" id="ARBA00023242"/>
    </source>
</evidence>
<evidence type="ECO:0000259" key="5">
    <source>
        <dbReference type="PROSITE" id="PS50048"/>
    </source>
</evidence>
<gene>
    <name evidence="6" type="ORF">VN97_g7887</name>
</gene>
<evidence type="ECO:0000313" key="6">
    <source>
        <dbReference type="EMBL" id="KAJ9485455.1"/>
    </source>
</evidence>
<keyword evidence="4" id="KW-0539">Nucleus</keyword>
<evidence type="ECO:0000256" key="2">
    <source>
        <dbReference type="ARBA" id="ARBA00023125"/>
    </source>
</evidence>
<organism evidence="6 7">
    <name type="scientific">Penicillium thymicola</name>
    <dbReference type="NCBI Taxonomy" id="293382"/>
    <lineage>
        <taxon>Eukaryota</taxon>
        <taxon>Fungi</taxon>
        <taxon>Dikarya</taxon>
        <taxon>Ascomycota</taxon>
        <taxon>Pezizomycotina</taxon>
        <taxon>Eurotiomycetes</taxon>
        <taxon>Eurotiomycetidae</taxon>
        <taxon>Eurotiales</taxon>
        <taxon>Aspergillaceae</taxon>
        <taxon>Penicillium</taxon>
    </lineage>
</organism>
<dbReference type="PROSITE" id="PS00463">
    <property type="entry name" value="ZN2_CY6_FUNGAL_1"/>
    <property type="match status" value="1"/>
</dbReference>
<dbReference type="GO" id="GO:0003677">
    <property type="term" value="F:DNA binding"/>
    <property type="evidence" value="ECO:0007669"/>
    <property type="project" value="UniProtKB-KW"/>
</dbReference>
<evidence type="ECO:0000256" key="3">
    <source>
        <dbReference type="ARBA" id="ARBA00023163"/>
    </source>
</evidence>
<evidence type="ECO:0000256" key="1">
    <source>
        <dbReference type="ARBA" id="ARBA00023015"/>
    </source>
</evidence>
<dbReference type="Gene3D" id="4.10.240.10">
    <property type="entry name" value="Zn(2)-C6 fungal-type DNA-binding domain"/>
    <property type="match status" value="1"/>
</dbReference>
<reference evidence="6" key="2">
    <citation type="journal article" date="2016" name="Fungal Biol.">
        <title>Ochratoxin A production by Penicillium thymicola.</title>
        <authorList>
            <person name="Nguyen H.D.T."/>
            <person name="McMullin D.R."/>
            <person name="Ponomareva E."/>
            <person name="Riley R."/>
            <person name="Pomraning K.R."/>
            <person name="Baker S.E."/>
            <person name="Seifert K.A."/>
        </authorList>
    </citation>
    <scope>NUCLEOTIDE SEQUENCE</scope>
    <source>
        <strain evidence="6">DAOM 180753</strain>
    </source>
</reference>
<dbReference type="Proteomes" id="UP001227192">
    <property type="component" value="Unassembled WGS sequence"/>
</dbReference>
<dbReference type="CDD" id="cd00067">
    <property type="entry name" value="GAL4"/>
    <property type="match status" value="1"/>
</dbReference>
<dbReference type="InterPro" id="IPR036864">
    <property type="entry name" value="Zn2-C6_fun-type_DNA-bd_sf"/>
</dbReference>
<dbReference type="GO" id="GO:0000981">
    <property type="term" value="F:DNA-binding transcription factor activity, RNA polymerase II-specific"/>
    <property type="evidence" value="ECO:0007669"/>
    <property type="project" value="InterPro"/>
</dbReference>